<sequence length="275" mass="29800">MASPRLPVRREQITVNGTGLSYLTCGDQGAGPHLLLHGTFWSRVWQPVMPGLADQAHCIALDLPGFGRSDGELGESEATVPALADTVLQAADALGLDTFALAGHDIGGGIAQHLAARSGRVSRMVLMNSVMFDSWPVPAVERFRDPAVRRATTAGELREGRSQATRRAVARELSSEELADYLSPWDSPARVRSWMAMAAAADQRYTLELLPALKAAAVPTRLIWGRDDEFQKIGFARRYVEEIPGSDLIEVAGKHIPTEDSPDDVTAAILEHLRS</sequence>
<feature type="domain" description="AB hydrolase-1" evidence="1">
    <location>
        <begin position="34"/>
        <end position="259"/>
    </location>
</feature>
<dbReference type="Pfam" id="PF00561">
    <property type="entry name" value="Abhydrolase_1"/>
    <property type="match status" value="1"/>
</dbReference>
<dbReference type="PRINTS" id="PR00111">
    <property type="entry name" value="ABHYDROLASE"/>
</dbReference>
<reference evidence="2 3" key="1">
    <citation type="submission" date="2020-04" db="EMBL/GenBank/DDBJ databases">
        <title>Arthrobacter sp. nov.</title>
        <authorList>
            <person name="Liu S."/>
        </authorList>
    </citation>
    <scope>NUCLEOTIDE SEQUENCE [LARGE SCALE GENOMIC DNA]</scope>
    <source>
        <strain evidence="2 3">E918</strain>
    </source>
</reference>
<dbReference type="InterPro" id="IPR050266">
    <property type="entry name" value="AB_hydrolase_sf"/>
</dbReference>
<organism evidence="2 3">
    <name type="scientific">Arthrobacter mobilis</name>
    <dbReference type="NCBI Taxonomy" id="2724944"/>
    <lineage>
        <taxon>Bacteria</taxon>
        <taxon>Bacillati</taxon>
        <taxon>Actinomycetota</taxon>
        <taxon>Actinomycetes</taxon>
        <taxon>Micrococcales</taxon>
        <taxon>Micrococcaceae</taxon>
        <taxon>Arthrobacter</taxon>
    </lineage>
</organism>
<keyword evidence="2" id="KW-0378">Hydrolase</keyword>
<dbReference type="InterPro" id="IPR029058">
    <property type="entry name" value="AB_hydrolase_fold"/>
</dbReference>
<dbReference type="Gene3D" id="3.40.50.1820">
    <property type="entry name" value="alpha/beta hydrolase"/>
    <property type="match status" value="1"/>
</dbReference>
<name>A0A7X6QMD0_9MICC</name>
<dbReference type="InterPro" id="IPR000073">
    <property type="entry name" value="AB_hydrolase_1"/>
</dbReference>
<evidence type="ECO:0000313" key="3">
    <source>
        <dbReference type="Proteomes" id="UP000544090"/>
    </source>
</evidence>
<dbReference type="AlphaFoldDB" id="A0A7X6QMD0"/>
<gene>
    <name evidence="2" type="ORF">HGG74_17965</name>
</gene>
<dbReference type="EMBL" id="JAAZSQ010000023">
    <property type="protein sequence ID" value="NKX56375.1"/>
    <property type="molecule type" value="Genomic_DNA"/>
</dbReference>
<dbReference type="GO" id="GO:0016787">
    <property type="term" value="F:hydrolase activity"/>
    <property type="evidence" value="ECO:0007669"/>
    <property type="project" value="UniProtKB-KW"/>
</dbReference>
<evidence type="ECO:0000259" key="1">
    <source>
        <dbReference type="Pfam" id="PF00561"/>
    </source>
</evidence>
<dbReference type="Proteomes" id="UP000544090">
    <property type="component" value="Unassembled WGS sequence"/>
</dbReference>
<accession>A0A7X6QMD0</accession>
<dbReference type="RefSeq" id="WP_168488591.1">
    <property type="nucleotide sequence ID" value="NZ_JAAZSQ010000023.1"/>
</dbReference>
<keyword evidence="3" id="KW-1185">Reference proteome</keyword>
<dbReference type="PANTHER" id="PTHR43798">
    <property type="entry name" value="MONOACYLGLYCEROL LIPASE"/>
    <property type="match status" value="1"/>
</dbReference>
<dbReference type="SUPFAM" id="SSF53474">
    <property type="entry name" value="alpha/beta-Hydrolases"/>
    <property type="match status" value="1"/>
</dbReference>
<protein>
    <submittedName>
        <fullName evidence="2">Alpha/beta fold hydrolase</fullName>
    </submittedName>
</protein>
<comment type="caution">
    <text evidence="2">The sequence shown here is derived from an EMBL/GenBank/DDBJ whole genome shotgun (WGS) entry which is preliminary data.</text>
</comment>
<proteinExistence type="predicted"/>
<evidence type="ECO:0000313" key="2">
    <source>
        <dbReference type="EMBL" id="NKX56375.1"/>
    </source>
</evidence>